<feature type="domain" description="Secretion system C-terminal sorting" evidence="3">
    <location>
        <begin position="540"/>
        <end position="616"/>
    </location>
</feature>
<proteinExistence type="predicted"/>
<dbReference type="InterPro" id="IPR033803">
    <property type="entry name" value="CBD-like_Golvesin-Xly"/>
</dbReference>
<keyword evidence="1" id="KW-0732">Signal</keyword>
<dbReference type="SUPFAM" id="SSF51445">
    <property type="entry name" value="(Trans)glycosidases"/>
    <property type="match status" value="1"/>
</dbReference>
<reference evidence="5 7" key="1">
    <citation type="submission" date="2019-07" db="EMBL/GenBank/DDBJ databases">
        <authorList>
            <person name="Qu J.-H."/>
        </authorList>
    </citation>
    <scope>NUCLEOTIDE SEQUENCE [LARGE SCALE GENOMIC DNA]</scope>
    <source>
        <strain evidence="5 7">MDT1-10-3</strain>
    </source>
</reference>
<gene>
    <name evidence="6" type="ORF">ACD591_00110</name>
    <name evidence="5" type="ORF">FOE74_05025</name>
</gene>
<reference evidence="6 8" key="3">
    <citation type="submission" date="2024-08" db="EMBL/GenBank/DDBJ databases">
        <authorList>
            <person name="Wei W."/>
        </authorList>
    </citation>
    <scope>NUCLEOTIDE SEQUENCE [LARGE SCALE GENOMIC DNA]</scope>
    <source>
        <strain evidence="6 8">XU2</strain>
    </source>
</reference>
<dbReference type="Proteomes" id="UP000323866">
    <property type="component" value="Unassembled WGS sequence"/>
</dbReference>
<dbReference type="Gene3D" id="3.20.20.80">
    <property type="entry name" value="Glycosidases"/>
    <property type="match status" value="1"/>
</dbReference>
<reference evidence="5 7" key="2">
    <citation type="submission" date="2019-09" db="EMBL/GenBank/DDBJ databases">
        <title>A bacterium isolated from glacier soil.</title>
        <authorList>
            <person name="Liu Q."/>
        </authorList>
    </citation>
    <scope>NUCLEOTIDE SEQUENCE [LARGE SCALE GENOMIC DNA]</scope>
    <source>
        <strain evidence="5 7">MDT1-10-3</strain>
    </source>
</reference>
<dbReference type="Pfam" id="PF25275">
    <property type="entry name" value="Golvesin_C"/>
    <property type="match status" value="1"/>
</dbReference>
<evidence type="ECO:0000313" key="8">
    <source>
        <dbReference type="Proteomes" id="UP001570846"/>
    </source>
</evidence>
<evidence type="ECO:0000259" key="3">
    <source>
        <dbReference type="Pfam" id="PF18962"/>
    </source>
</evidence>
<evidence type="ECO:0000259" key="4">
    <source>
        <dbReference type="Pfam" id="PF25275"/>
    </source>
</evidence>
<dbReference type="EMBL" id="JBGOGF010000001">
    <property type="protein sequence ID" value="MFA1769676.1"/>
    <property type="molecule type" value="Genomic_DNA"/>
</dbReference>
<accession>A0A5M8QGW0</accession>
<protein>
    <submittedName>
        <fullName evidence="5">Family 10 glycosylhydrolase</fullName>
    </submittedName>
</protein>
<dbReference type="PANTHER" id="PTHR43405">
    <property type="entry name" value="GLYCOSYL HYDROLASE DIGH"/>
    <property type="match status" value="1"/>
</dbReference>
<evidence type="ECO:0000313" key="5">
    <source>
        <dbReference type="EMBL" id="KAA6435317.1"/>
    </source>
</evidence>
<dbReference type="NCBIfam" id="TIGR04183">
    <property type="entry name" value="Por_Secre_tail"/>
    <property type="match status" value="1"/>
</dbReference>
<dbReference type="PANTHER" id="PTHR43405:SF1">
    <property type="entry name" value="GLYCOSYL HYDROLASE DIGH"/>
    <property type="match status" value="1"/>
</dbReference>
<dbReference type="OrthoDB" id="100605at2"/>
<dbReference type="AlphaFoldDB" id="A0A5M8QGW0"/>
<dbReference type="Pfam" id="PF18962">
    <property type="entry name" value="Por_Secre_tail"/>
    <property type="match status" value="1"/>
</dbReference>
<dbReference type="GO" id="GO:0016787">
    <property type="term" value="F:hydrolase activity"/>
    <property type="evidence" value="ECO:0007669"/>
    <property type="project" value="UniProtKB-KW"/>
</dbReference>
<dbReference type="EMBL" id="VKKZ01000019">
    <property type="protein sequence ID" value="KAA6435317.1"/>
    <property type="molecule type" value="Genomic_DNA"/>
</dbReference>
<comment type="caution">
    <text evidence="5">The sequence shown here is derived from an EMBL/GenBank/DDBJ whole genome shotgun (WGS) entry which is preliminary data.</text>
</comment>
<feature type="domain" description="Golvesin/Xly CBD-like" evidence="4">
    <location>
        <begin position="385"/>
        <end position="513"/>
    </location>
</feature>
<evidence type="ECO:0000313" key="7">
    <source>
        <dbReference type="Proteomes" id="UP000323866"/>
    </source>
</evidence>
<dbReference type="RefSeq" id="WP_149097511.1">
    <property type="nucleotide sequence ID" value="NZ_BMMG01000002.1"/>
</dbReference>
<dbReference type="InterPro" id="IPR052177">
    <property type="entry name" value="Divisome_Glycosyl_Hydrolase"/>
</dbReference>
<keyword evidence="8" id="KW-1185">Reference proteome</keyword>
<evidence type="ECO:0000259" key="2">
    <source>
        <dbReference type="Pfam" id="PF02638"/>
    </source>
</evidence>
<evidence type="ECO:0000313" key="6">
    <source>
        <dbReference type="EMBL" id="MFA1769676.1"/>
    </source>
</evidence>
<keyword evidence="5" id="KW-0378">Hydrolase</keyword>
<dbReference type="InterPro" id="IPR003790">
    <property type="entry name" value="GHL10"/>
</dbReference>
<dbReference type="Pfam" id="PF02638">
    <property type="entry name" value="GHL10"/>
    <property type="match status" value="1"/>
</dbReference>
<dbReference type="Proteomes" id="UP001570846">
    <property type="component" value="Unassembled WGS sequence"/>
</dbReference>
<feature type="domain" description="Glycosyl hydrolase-like 10" evidence="2">
    <location>
        <begin position="24"/>
        <end position="294"/>
    </location>
</feature>
<name>A0A5M8QGW0_9BACT</name>
<dbReference type="InterPro" id="IPR026444">
    <property type="entry name" value="Secre_tail"/>
</dbReference>
<sequence length="617" mass="69399">MKKTFTLVFLLLLLPLLTELKAQELRGTWLARTSFTSKAKLASQMDSLAAANFNVVYVNVWSRGYPLWQSEVFKKHTGVAIDPTYAGRDILAEAIAEGHRVGLHVEAWFEYGFVAGYAPSGVTSKGPIFEAHPDWVARTRAGIEKDGSNFYWMVQSHPEAQQFLISLATEIIRKYDVDGIEMDRIRYSSKEYGYDAYTTQLYKSEHNGAEPPQDPNDAGWMRWRADKINQFVALLYDSVKSVNPKVNVSSAPSQMGTTTYTAYENLLQDWKWWITNNKVDNLQMQSYSSSLTTYRNWNTYTKNSVSNFERIYPSFAVKPNTTTLTGPQIVEYLDVNTSLGFKGAALWFYDDLVGNFHYLRKTRFASPVHPPYATADWREHRAITTVDNLSDAVRTGTWAASGFDGYKGKSIYGGSGGRVSLDYHLNVPADAFYEVYVYTIPASNRSAQAEYEVYDFREMKTSVPVNQTLVQNSGWVKLGDYYLTQGRKRVIKLVDDNLEAGKFLSADAVMIVRNRRLDDSPVPAPLGVKEEDGGKRLLRIYPNPASKILSLQLPGSTGLVYSIKVVSLQGVTVYQINRPLFRAGQIVQIDVTGFPFGVYQVVVEQSDGLSTAKLVVQ</sequence>
<organism evidence="5 7">
    <name type="scientific">Rufibacter glacialis</name>
    <dbReference type="NCBI Taxonomy" id="1259555"/>
    <lineage>
        <taxon>Bacteria</taxon>
        <taxon>Pseudomonadati</taxon>
        <taxon>Bacteroidota</taxon>
        <taxon>Cytophagia</taxon>
        <taxon>Cytophagales</taxon>
        <taxon>Hymenobacteraceae</taxon>
        <taxon>Rufibacter</taxon>
    </lineage>
</organism>
<evidence type="ECO:0000256" key="1">
    <source>
        <dbReference type="ARBA" id="ARBA00022729"/>
    </source>
</evidence>
<dbReference type="InterPro" id="IPR017853">
    <property type="entry name" value="GH"/>
</dbReference>